<gene>
    <name evidence="1" type="ORF">SPELUC_LOCUS10409</name>
</gene>
<evidence type="ECO:0000313" key="2">
    <source>
        <dbReference type="Proteomes" id="UP000789366"/>
    </source>
</evidence>
<comment type="caution">
    <text evidence="1">The sequence shown here is derived from an EMBL/GenBank/DDBJ whole genome shotgun (WGS) entry which is preliminary data.</text>
</comment>
<dbReference type="EMBL" id="CAJVPW010019223">
    <property type="protein sequence ID" value="CAG8685698.1"/>
    <property type="molecule type" value="Genomic_DNA"/>
</dbReference>
<reference evidence="1" key="1">
    <citation type="submission" date="2021-06" db="EMBL/GenBank/DDBJ databases">
        <authorList>
            <person name="Kallberg Y."/>
            <person name="Tangrot J."/>
            <person name="Rosling A."/>
        </authorList>
    </citation>
    <scope>NUCLEOTIDE SEQUENCE</scope>
    <source>
        <strain evidence="1">28 12/20/2015</strain>
    </source>
</reference>
<dbReference type="Proteomes" id="UP000789366">
    <property type="component" value="Unassembled WGS sequence"/>
</dbReference>
<sequence>LPISEFMGLGAKGKPQQFHTCSNCRTQTTEKKRQLEIVENEQENLEIIKIDDPINLLFNNSGKELAEELIELVEDTDKFSWIYEIILYNLHKNWIRI</sequence>
<protein>
    <submittedName>
        <fullName evidence="1">10418_t:CDS:1</fullName>
    </submittedName>
</protein>
<organism evidence="1 2">
    <name type="scientific">Cetraspora pellucida</name>
    <dbReference type="NCBI Taxonomy" id="1433469"/>
    <lineage>
        <taxon>Eukaryota</taxon>
        <taxon>Fungi</taxon>
        <taxon>Fungi incertae sedis</taxon>
        <taxon>Mucoromycota</taxon>
        <taxon>Glomeromycotina</taxon>
        <taxon>Glomeromycetes</taxon>
        <taxon>Diversisporales</taxon>
        <taxon>Gigasporaceae</taxon>
        <taxon>Cetraspora</taxon>
    </lineage>
</organism>
<feature type="non-terminal residue" evidence="1">
    <location>
        <position position="1"/>
    </location>
</feature>
<keyword evidence="2" id="KW-1185">Reference proteome</keyword>
<proteinExistence type="predicted"/>
<accession>A0ACA9P1W2</accession>
<name>A0ACA9P1W2_9GLOM</name>
<evidence type="ECO:0000313" key="1">
    <source>
        <dbReference type="EMBL" id="CAG8685698.1"/>
    </source>
</evidence>